<protein>
    <recommendedName>
        <fullName evidence="3">Transposase</fullName>
    </recommendedName>
</protein>
<dbReference type="OrthoDB" id="9784724at2"/>
<evidence type="ECO:0000313" key="1">
    <source>
        <dbReference type="EMBL" id="KRR17575.1"/>
    </source>
</evidence>
<accession>A0A0R3MBJ5</accession>
<proteinExistence type="predicted"/>
<dbReference type="Proteomes" id="UP000051660">
    <property type="component" value="Unassembled WGS sequence"/>
</dbReference>
<dbReference type="EMBL" id="LLYB01000118">
    <property type="protein sequence ID" value="KRR17575.1"/>
    <property type="molecule type" value="Genomic_DNA"/>
</dbReference>
<dbReference type="AlphaFoldDB" id="A0A0R3MBJ5"/>
<gene>
    <name evidence="1" type="ORF">CQ14_25900</name>
</gene>
<organism evidence="1 2">
    <name type="scientific">Bradyrhizobium lablabi</name>
    <dbReference type="NCBI Taxonomy" id="722472"/>
    <lineage>
        <taxon>Bacteria</taxon>
        <taxon>Pseudomonadati</taxon>
        <taxon>Pseudomonadota</taxon>
        <taxon>Alphaproteobacteria</taxon>
        <taxon>Hyphomicrobiales</taxon>
        <taxon>Nitrobacteraceae</taxon>
        <taxon>Bradyrhizobium</taxon>
    </lineage>
</organism>
<dbReference type="RefSeq" id="WP_156435715.1">
    <property type="nucleotide sequence ID" value="NZ_LLYB01000118.1"/>
</dbReference>
<reference evidence="1 2" key="1">
    <citation type="submission" date="2014-03" db="EMBL/GenBank/DDBJ databases">
        <title>Bradyrhizobium valentinum sp. nov., isolated from effective nodules of Lupinus mariae-josephae, a lupine endemic of basic-lime soils in Eastern Spain.</title>
        <authorList>
            <person name="Duran D."/>
            <person name="Rey L."/>
            <person name="Navarro A."/>
            <person name="Busquets A."/>
            <person name="Imperial J."/>
            <person name="Ruiz-Argueso T."/>
        </authorList>
    </citation>
    <scope>NUCLEOTIDE SEQUENCE [LARGE SCALE GENOMIC DNA]</scope>
    <source>
        <strain evidence="1 2">CCBAU 23086</strain>
    </source>
</reference>
<name>A0A0R3MBJ5_9BRAD</name>
<sequence>MVEAGLRPKTVRDAKLAPVRAILQWGVQKLLLAENVAEKVTIDVRAKQGEKKRSFTDEEDRLILRAALKERDPVRRWVPWIGA</sequence>
<evidence type="ECO:0008006" key="3">
    <source>
        <dbReference type="Google" id="ProtNLM"/>
    </source>
</evidence>
<evidence type="ECO:0000313" key="2">
    <source>
        <dbReference type="Proteomes" id="UP000051660"/>
    </source>
</evidence>
<comment type="caution">
    <text evidence="1">The sequence shown here is derived from an EMBL/GenBank/DDBJ whole genome shotgun (WGS) entry which is preliminary data.</text>
</comment>